<name>A0A0A9E7Y1_ARUDO</name>
<dbReference type="EMBL" id="GBRH01205813">
    <property type="protein sequence ID" value="JAD92082.1"/>
    <property type="molecule type" value="Transcribed_RNA"/>
</dbReference>
<dbReference type="AlphaFoldDB" id="A0A0A9E7Y1"/>
<proteinExistence type="predicted"/>
<protein>
    <submittedName>
        <fullName evidence="1">Uncharacterized protein</fullName>
    </submittedName>
</protein>
<accession>A0A0A9E7Y1</accession>
<sequence length="41" mass="4854">MAMFMVSAFRCAEQWRHNTGKFGSPCLHKYNQMCMGMFYLV</sequence>
<reference evidence="1" key="1">
    <citation type="submission" date="2014-09" db="EMBL/GenBank/DDBJ databases">
        <authorList>
            <person name="Magalhaes I.L.F."/>
            <person name="Oliveira U."/>
            <person name="Santos F.R."/>
            <person name="Vidigal T.H.D.A."/>
            <person name="Brescovit A.D."/>
            <person name="Santos A.J."/>
        </authorList>
    </citation>
    <scope>NUCLEOTIDE SEQUENCE</scope>
    <source>
        <tissue evidence="1">Shoot tissue taken approximately 20 cm above the soil surface</tissue>
    </source>
</reference>
<organism evidence="1">
    <name type="scientific">Arundo donax</name>
    <name type="common">Giant reed</name>
    <name type="synonym">Donax arundinaceus</name>
    <dbReference type="NCBI Taxonomy" id="35708"/>
    <lineage>
        <taxon>Eukaryota</taxon>
        <taxon>Viridiplantae</taxon>
        <taxon>Streptophyta</taxon>
        <taxon>Embryophyta</taxon>
        <taxon>Tracheophyta</taxon>
        <taxon>Spermatophyta</taxon>
        <taxon>Magnoliopsida</taxon>
        <taxon>Liliopsida</taxon>
        <taxon>Poales</taxon>
        <taxon>Poaceae</taxon>
        <taxon>PACMAD clade</taxon>
        <taxon>Arundinoideae</taxon>
        <taxon>Arundineae</taxon>
        <taxon>Arundo</taxon>
    </lineage>
</organism>
<reference evidence="1" key="2">
    <citation type="journal article" date="2015" name="Data Brief">
        <title>Shoot transcriptome of the giant reed, Arundo donax.</title>
        <authorList>
            <person name="Barrero R.A."/>
            <person name="Guerrero F.D."/>
            <person name="Moolhuijzen P."/>
            <person name="Goolsby J.A."/>
            <person name="Tidwell J."/>
            <person name="Bellgard S.E."/>
            <person name="Bellgard M.I."/>
        </authorList>
    </citation>
    <scope>NUCLEOTIDE SEQUENCE</scope>
    <source>
        <tissue evidence="1">Shoot tissue taken approximately 20 cm above the soil surface</tissue>
    </source>
</reference>
<evidence type="ECO:0000313" key="1">
    <source>
        <dbReference type="EMBL" id="JAD92082.1"/>
    </source>
</evidence>